<evidence type="ECO:0000256" key="6">
    <source>
        <dbReference type="ARBA" id="ARBA00030128"/>
    </source>
</evidence>
<keyword evidence="4" id="KW-0808">Transferase</keyword>
<dbReference type="EMBL" id="LCRB01000001">
    <property type="protein sequence ID" value="KKW27086.1"/>
    <property type="molecule type" value="Genomic_DNA"/>
</dbReference>
<evidence type="ECO:0000256" key="4">
    <source>
        <dbReference type="ARBA" id="ARBA00022679"/>
    </source>
</evidence>
<evidence type="ECO:0000313" key="8">
    <source>
        <dbReference type="EMBL" id="KKW27086.1"/>
    </source>
</evidence>
<evidence type="ECO:0000256" key="1">
    <source>
        <dbReference type="ARBA" id="ARBA00005790"/>
    </source>
</evidence>
<dbReference type="GO" id="GO:0004385">
    <property type="term" value="F:GMP kinase activity"/>
    <property type="evidence" value="ECO:0007669"/>
    <property type="project" value="UniProtKB-EC"/>
</dbReference>
<dbReference type="PANTHER" id="PTHR23117">
    <property type="entry name" value="GUANYLATE KINASE-RELATED"/>
    <property type="match status" value="1"/>
</dbReference>
<dbReference type="FunFam" id="3.30.63.10:FF:000002">
    <property type="entry name" value="Guanylate kinase 1"/>
    <property type="match status" value="1"/>
</dbReference>
<dbReference type="EC" id="2.7.4.8" evidence="2"/>
<gene>
    <name evidence="8" type="ORF">VF00_C0001G0021</name>
</gene>
<evidence type="ECO:0000256" key="3">
    <source>
        <dbReference type="ARBA" id="ARBA00016296"/>
    </source>
</evidence>
<dbReference type="InterPro" id="IPR008145">
    <property type="entry name" value="GK/Ca_channel_bsu"/>
</dbReference>
<proteinExistence type="inferred from homology"/>
<organism evidence="8 9">
    <name type="scientific">candidate division Kazan bacterium GW2011_GWB1_52_7</name>
    <dbReference type="NCBI Taxonomy" id="1620414"/>
    <lineage>
        <taxon>Bacteria</taxon>
        <taxon>Bacteria division Kazan-3B-28</taxon>
    </lineage>
</organism>
<dbReference type="Proteomes" id="UP000034913">
    <property type="component" value="Unassembled WGS sequence"/>
</dbReference>
<dbReference type="SUPFAM" id="SSF52540">
    <property type="entry name" value="P-loop containing nucleoside triphosphate hydrolases"/>
    <property type="match status" value="1"/>
</dbReference>
<keyword evidence="5 8" id="KW-0418">Kinase</keyword>
<dbReference type="GO" id="GO:0005829">
    <property type="term" value="C:cytosol"/>
    <property type="evidence" value="ECO:0007669"/>
    <property type="project" value="TreeGrafter"/>
</dbReference>
<dbReference type="Pfam" id="PF00625">
    <property type="entry name" value="Guanylate_kin"/>
    <property type="match status" value="1"/>
</dbReference>
<protein>
    <recommendedName>
        <fullName evidence="3">Guanylate kinase</fullName>
        <ecNumber evidence="2">2.7.4.8</ecNumber>
    </recommendedName>
    <alternativeName>
        <fullName evidence="6">GMP kinase</fullName>
    </alternativeName>
</protein>
<dbReference type="PANTHER" id="PTHR23117:SF13">
    <property type="entry name" value="GUANYLATE KINASE"/>
    <property type="match status" value="1"/>
</dbReference>
<dbReference type="SMART" id="SM00072">
    <property type="entry name" value="GuKc"/>
    <property type="match status" value="1"/>
</dbReference>
<dbReference type="Gene3D" id="3.40.50.300">
    <property type="entry name" value="P-loop containing nucleotide triphosphate hydrolases"/>
    <property type="match status" value="1"/>
</dbReference>
<dbReference type="Gene3D" id="3.30.63.10">
    <property type="entry name" value="Guanylate Kinase phosphate binding domain"/>
    <property type="match status" value="1"/>
</dbReference>
<name>A0A0G1X7V4_UNCK3</name>
<dbReference type="InterPro" id="IPR027417">
    <property type="entry name" value="P-loop_NTPase"/>
</dbReference>
<dbReference type="InterPro" id="IPR008144">
    <property type="entry name" value="Guanylate_kin-like_dom"/>
</dbReference>
<reference evidence="8 9" key="1">
    <citation type="journal article" date="2015" name="Nature">
        <title>rRNA introns, odd ribosomes, and small enigmatic genomes across a large radiation of phyla.</title>
        <authorList>
            <person name="Brown C.T."/>
            <person name="Hug L.A."/>
            <person name="Thomas B.C."/>
            <person name="Sharon I."/>
            <person name="Castelle C.J."/>
            <person name="Singh A."/>
            <person name="Wilkins M.J."/>
            <person name="Williams K.H."/>
            <person name="Banfield J.F."/>
        </authorList>
    </citation>
    <scope>NUCLEOTIDE SEQUENCE [LARGE SCALE GENOMIC DNA]</scope>
</reference>
<comment type="caution">
    <text evidence="8">The sequence shown here is derived from an EMBL/GenBank/DDBJ whole genome shotgun (WGS) entry which is preliminary data.</text>
</comment>
<dbReference type="CDD" id="cd00071">
    <property type="entry name" value="GMPK"/>
    <property type="match status" value="1"/>
</dbReference>
<evidence type="ECO:0000256" key="2">
    <source>
        <dbReference type="ARBA" id="ARBA00012961"/>
    </source>
</evidence>
<feature type="domain" description="Guanylate kinase-like" evidence="7">
    <location>
        <begin position="5"/>
        <end position="184"/>
    </location>
</feature>
<dbReference type="PROSITE" id="PS50052">
    <property type="entry name" value="GUANYLATE_KINASE_2"/>
    <property type="match status" value="1"/>
</dbReference>
<accession>A0A0G1X7V4</accession>
<dbReference type="AlphaFoldDB" id="A0A0G1X7V4"/>
<dbReference type="PROSITE" id="PS00856">
    <property type="entry name" value="GUANYLATE_KINASE_1"/>
    <property type="match status" value="1"/>
</dbReference>
<evidence type="ECO:0000313" key="9">
    <source>
        <dbReference type="Proteomes" id="UP000034913"/>
    </source>
</evidence>
<evidence type="ECO:0000259" key="7">
    <source>
        <dbReference type="PROSITE" id="PS50052"/>
    </source>
</evidence>
<sequence>MDTTKPYFVITGPSAVGKTAITKGVLALGLPVAKVVTTTTRAPRADEVEGVSYHFVSRPEFESLISRDQMFEWAEYAGNFYGSQHRDVDGILAAGQSPLWVVDVTGADALKSRYPSTYVIFLMPGAFDILRRRLEKRGMAENEIRRRLAIARDELVQAPRFDVRVINYDGQMPKIIDEVAGLIRRRIQAQ</sequence>
<evidence type="ECO:0000256" key="5">
    <source>
        <dbReference type="ARBA" id="ARBA00022777"/>
    </source>
</evidence>
<dbReference type="InterPro" id="IPR020590">
    <property type="entry name" value="Guanylate_kinase_CS"/>
</dbReference>
<comment type="similarity">
    <text evidence="1">Belongs to the guanylate kinase family.</text>
</comment>